<dbReference type="Pfam" id="PF08755">
    <property type="entry name" value="YccV-like"/>
    <property type="match status" value="1"/>
</dbReference>
<gene>
    <name evidence="2" type="ORF">GGX14DRAFT_420096</name>
</gene>
<dbReference type="Pfam" id="PF13369">
    <property type="entry name" value="Transglut_core2"/>
    <property type="match status" value="1"/>
</dbReference>
<evidence type="ECO:0000313" key="2">
    <source>
        <dbReference type="EMBL" id="KAJ7225349.1"/>
    </source>
</evidence>
<dbReference type="EMBL" id="JARJCW010000004">
    <property type="protein sequence ID" value="KAJ7225349.1"/>
    <property type="molecule type" value="Genomic_DNA"/>
</dbReference>
<accession>A0AAD7E3E2</accession>
<dbReference type="Proteomes" id="UP001219525">
    <property type="component" value="Unassembled WGS sequence"/>
</dbReference>
<keyword evidence="3" id="KW-1185">Reference proteome</keyword>
<dbReference type="AlphaFoldDB" id="A0AAD7E3E2"/>
<evidence type="ECO:0000259" key="1">
    <source>
        <dbReference type="SMART" id="SM00992"/>
    </source>
</evidence>
<dbReference type="InterPro" id="IPR032698">
    <property type="entry name" value="SirB1_N"/>
</dbReference>
<name>A0AAD7E3E2_9AGAR</name>
<dbReference type="SMART" id="SM00992">
    <property type="entry name" value="YccV-like"/>
    <property type="match status" value="1"/>
</dbReference>
<dbReference type="NCBIfam" id="TIGR02097">
    <property type="entry name" value="yccV"/>
    <property type="match status" value="1"/>
</dbReference>
<comment type="caution">
    <text evidence="2">The sequence shown here is derived from an EMBL/GenBank/DDBJ whole genome shotgun (WGS) entry which is preliminary data.</text>
</comment>
<dbReference type="Gene3D" id="2.30.30.390">
    <property type="entry name" value="Hemimethylated DNA-binding domain"/>
    <property type="match status" value="1"/>
</dbReference>
<dbReference type="InterPro" id="IPR011722">
    <property type="entry name" value="Hemimethylated_DNA-bd_dom"/>
</dbReference>
<dbReference type="InterPro" id="IPR036623">
    <property type="entry name" value="Hemimethylated_DNA-bd_sf"/>
</dbReference>
<evidence type="ECO:0000313" key="3">
    <source>
        <dbReference type="Proteomes" id="UP001219525"/>
    </source>
</evidence>
<feature type="domain" description="Hemimethylated DNA-binding" evidence="1">
    <location>
        <begin position="462"/>
        <end position="570"/>
    </location>
</feature>
<dbReference type="PANTHER" id="PTHR31350:SF27">
    <property type="entry name" value="HEMIMETHYLATED DNA-BINDING DOMAIN-CONTAINING PROTEIN"/>
    <property type="match status" value="1"/>
</dbReference>
<reference evidence="2" key="1">
    <citation type="submission" date="2023-03" db="EMBL/GenBank/DDBJ databases">
        <title>Massive genome expansion in bonnet fungi (Mycena s.s.) driven by repeated elements and novel gene families across ecological guilds.</title>
        <authorList>
            <consortium name="Lawrence Berkeley National Laboratory"/>
            <person name="Harder C.B."/>
            <person name="Miyauchi S."/>
            <person name="Viragh M."/>
            <person name="Kuo A."/>
            <person name="Thoen E."/>
            <person name="Andreopoulos B."/>
            <person name="Lu D."/>
            <person name="Skrede I."/>
            <person name="Drula E."/>
            <person name="Henrissat B."/>
            <person name="Morin E."/>
            <person name="Kohler A."/>
            <person name="Barry K."/>
            <person name="LaButti K."/>
            <person name="Morin E."/>
            <person name="Salamov A."/>
            <person name="Lipzen A."/>
            <person name="Mereny Z."/>
            <person name="Hegedus B."/>
            <person name="Baldrian P."/>
            <person name="Stursova M."/>
            <person name="Weitz H."/>
            <person name="Taylor A."/>
            <person name="Grigoriev I.V."/>
            <person name="Nagy L.G."/>
            <person name="Martin F."/>
            <person name="Kauserud H."/>
        </authorList>
    </citation>
    <scope>NUCLEOTIDE SEQUENCE</scope>
    <source>
        <strain evidence="2">9144</strain>
    </source>
</reference>
<organism evidence="2 3">
    <name type="scientific">Mycena pura</name>
    <dbReference type="NCBI Taxonomy" id="153505"/>
    <lineage>
        <taxon>Eukaryota</taxon>
        <taxon>Fungi</taxon>
        <taxon>Dikarya</taxon>
        <taxon>Basidiomycota</taxon>
        <taxon>Agaricomycotina</taxon>
        <taxon>Agaricomycetes</taxon>
        <taxon>Agaricomycetidae</taxon>
        <taxon>Agaricales</taxon>
        <taxon>Marasmiineae</taxon>
        <taxon>Mycenaceae</taxon>
        <taxon>Mycena</taxon>
    </lineage>
</organism>
<protein>
    <recommendedName>
        <fullName evidence="1">Hemimethylated DNA-binding domain-containing protein</fullName>
    </recommendedName>
</protein>
<dbReference type="GO" id="GO:0003677">
    <property type="term" value="F:DNA binding"/>
    <property type="evidence" value="ECO:0007669"/>
    <property type="project" value="InterPro"/>
</dbReference>
<sequence>MPRLPLDLYVAILEQVPGLRSESDSVLTLVNCLRANSLLRAAALVSALWEPHYRARYLHNDALKNSESRLKSRFQSNWRLMYAERRRWDRVALELLDQMVLQRKGRYQHAATLASMSFDIWDALEIECLLPVPTVFGGNITRSYAITRRYWAEGVLNMILRRFAIMHWGRLVHEDHKCITFVDAFSLMSAFFGKKPQEMHSHLLELGHACREYLVKQQCIFDPNVAKYDLPELCTQICQFMYQQGFGPVEPIQFYDILNHFPHAYLTTNKQSIPLSLVQVFVSIARQLGISASPVEFPGRVLVHVSSPPGVDDFLVDVFGADTQPVISIRNDIPIMLMRHGIAPDNMSQYISPCGASAMLLRAARNIIASLRHNPSTPQSAVYVTACIHLLFTGETELVDHLLSLVPPLDPLYCSTFLADLQPLLIRPRSRFLVKKWCTDVLEAEEHEADLVRLRTSERPIKHYCGLTFEHRIYQYIGCIIGWDPVCSATKEWQTMMNVSSLPRGANQPFYHVLTLEGGQRYVAEDNISKPIKLTAELAMLFLEKIPVIGRYFSDAYIHPDSCRGRWTLSPELQQQYPDDELFSQIYDEWPGNVDTSM</sequence>
<dbReference type="PANTHER" id="PTHR31350">
    <property type="entry name" value="SI:DKEY-261L7.2"/>
    <property type="match status" value="1"/>
</dbReference>
<dbReference type="SUPFAM" id="SSF141255">
    <property type="entry name" value="YccV-like"/>
    <property type="match status" value="1"/>
</dbReference>
<proteinExistence type="predicted"/>